<keyword evidence="3" id="KW-0808">Transferase</keyword>
<comment type="caution">
    <text evidence="9">The sequence shown here is derived from an EMBL/GenBank/DDBJ whole genome shotgun (WGS) entry which is preliminary data.</text>
</comment>
<keyword evidence="5" id="KW-0448">Lipopolysaccharide biosynthesis</keyword>
<evidence type="ECO:0000259" key="8">
    <source>
        <dbReference type="Pfam" id="PF00535"/>
    </source>
</evidence>
<dbReference type="EMBL" id="JAMDMX010000046">
    <property type="protein sequence ID" value="MCY9694360.1"/>
    <property type="molecule type" value="Genomic_DNA"/>
</dbReference>
<name>A0ABT4GDW4_9BACL</name>
<gene>
    <name evidence="9" type="ORF">M5X19_15815</name>
</gene>
<sequence length="264" mass="28818">MSNQRIQRKRKQPISCVTLHQHQPKVSVIIPVCNEARTLAKVIREAFRVHPHTEVIVVDNGSTDGSKGVATRLGARVISFSQRLGHDVGRSIGAMEAKGDILLFLDADFVVSAKEAIPLIRAVQQGVDVALNKYNGIVTKANVHRVVLAKHALNAILGRPDLHGASMTTIPHAISRKALDTIGAENLAVPPLAQAVAVQSGLHIKAAQLIQVGLRNRIRRRAKDVDPVGDLIIGDHLEAIGWLIQASDERASMHDKLRIREMMR</sequence>
<dbReference type="Gene3D" id="3.90.550.10">
    <property type="entry name" value="Spore Coat Polysaccharide Biosynthesis Protein SpsA, Chain A"/>
    <property type="match status" value="1"/>
</dbReference>
<dbReference type="Proteomes" id="UP001527099">
    <property type="component" value="Unassembled WGS sequence"/>
</dbReference>
<evidence type="ECO:0000256" key="7">
    <source>
        <dbReference type="ARBA" id="ARBA00023136"/>
    </source>
</evidence>
<keyword evidence="1" id="KW-1003">Cell membrane</keyword>
<dbReference type="PANTHER" id="PTHR48090">
    <property type="entry name" value="UNDECAPRENYL-PHOSPHATE 4-DEOXY-4-FORMAMIDO-L-ARABINOSE TRANSFERASE-RELATED"/>
    <property type="match status" value="1"/>
</dbReference>
<keyword evidence="2" id="KW-0328">Glycosyltransferase</keyword>
<dbReference type="InterPro" id="IPR001173">
    <property type="entry name" value="Glyco_trans_2-like"/>
</dbReference>
<protein>
    <submittedName>
        <fullName evidence="9">Glycosyltransferase</fullName>
    </submittedName>
</protein>
<evidence type="ECO:0000313" key="10">
    <source>
        <dbReference type="Proteomes" id="UP001527099"/>
    </source>
</evidence>
<evidence type="ECO:0000313" key="9">
    <source>
        <dbReference type="EMBL" id="MCY9694360.1"/>
    </source>
</evidence>
<dbReference type="InterPro" id="IPR029044">
    <property type="entry name" value="Nucleotide-diphossugar_trans"/>
</dbReference>
<reference evidence="9 10" key="1">
    <citation type="submission" date="2022-05" db="EMBL/GenBank/DDBJ databases">
        <title>Genome Sequencing of Bee-Associated Microbes.</title>
        <authorList>
            <person name="Dunlap C."/>
        </authorList>
    </citation>
    <scope>NUCLEOTIDE SEQUENCE [LARGE SCALE GENOMIC DNA]</scope>
    <source>
        <strain evidence="9 10">NRRL B-14421</strain>
    </source>
</reference>
<keyword evidence="7" id="KW-0472">Membrane</keyword>
<evidence type="ECO:0000256" key="5">
    <source>
        <dbReference type="ARBA" id="ARBA00022985"/>
    </source>
</evidence>
<dbReference type="SUPFAM" id="SSF53448">
    <property type="entry name" value="Nucleotide-diphospho-sugar transferases"/>
    <property type="match status" value="1"/>
</dbReference>
<evidence type="ECO:0000256" key="6">
    <source>
        <dbReference type="ARBA" id="ARBA00022989"/>
    </source>
</evidence>
<evidence type="ECO:0000256" key="1">
    <source>
        <dbReference type="ARBA" id="ARBA00022475"/>
    </source>
</evidence>
<keyword evidence="4" id="KW-0812">Transmembrane</keyword>
<evidence type="ECO:0000256" key="3">
    <source>
        <dbReference type="ARBA" id="ARBA00022679"/>
    </source>
</evidence>
<accession>A0ABT4GDW4</accession>
<dbReference type="InterPro" id="IPR050256">
    <property type="entry name" value="Glycosyltransferase_2"/>
</dbReference>
<dbReference type="RefSeq" id="WP_268616060.1">
    <property type="nucleotide sequence ID" value="NZ_JAMDMX010000046.1"/>
</dbReference>
<keyword evidence="10" id="KW-1185">Reference proteome</keyword>
<organism evidence="9 10">
    <name type="scientific">Paenibacillus alginolyticus</name>
    <dbReference type="NCBI Taxonomy" id="59839"/>
    <lineage>
        <taxon>Bacteria</taxon>
        <taxon>Bacillati</taxon>
        <taxon>Bacillota</taxon>
        <taxon>Bacilli</taxon>
        <taxon>Bacillales</taxon>
        <taxon>Paenibacillaceae</taxon>
        <taxon>Paenibacillus</taxon>
    </lineage>
</organism>
<feature type="domain" description="Glycosyltransferase 2-like" evidence="8">
    <location>
        <begin position="27"/>
        <end position="131"/>
    </location>
</feature>
<keyword evidence="6" id="KW-1133">Transmembrane helix</keyword>
<proteinExistence type="predicted"/>
<dbReference type="PANTHER" id="PTHR48090:SF3">
    <property type="entry name" value="UNDECAPRENYL-PHOSPHATE 4-DEOXY-4-FORMAMIDO-L-ARABINOSE TRANSFERASE"/>
    <property type="match status" value="1"/>
</dbReference>
<evidence type="ECO:0000256" key="2">
    <source>
        <dbReference type="ARBA" id="ARBA00022676"/>
    </source>
</evidence>
<evidence type="ECO:0000256" key="4">
    <source>
        <dbReference type="ARBA" id="ARBA00022692"/>
    </source>
</evidence>
<dbReference type="Pfam" id="PF00535">
    <property type="entry name" value="Glycos_transf_2"/>
    <property type="match status" value="1"/>
</dbReference>